<dbReference type="Pfam" id="PF08379">
    <property type="entry name" value="Bact_transglu_N"/>
    <property type="match status" value="1"/>
</dbReference>
<comment type="caution">
    <text evidence="2">The sequence shown here is derived from an EMBL/GenBank/DDBJ whole genome shotgun (WGS) entry which is preliminary data.</text>
</comment>
<accession>A0A8J7R4P5</accession>
<dbReference type="PANTHER" id="PTHR33490">
    <property type="entry name" value="BLR5614 PROTEIN-RELATED"/>
    <property type="match status" value="1"/>
</dbReference>
<dbReference type="PANTHER" id="PTHR33490:SF7">
    <property type="entry name" value="BLR2979 PROTEIN"/>
    <property type="match status" value="1"/>
</dbReference>
<reference evidence="2" key="1">
    <citation type="submission" date="2021-03" db="EMBL/GenBank/DDBJ databases">
        <title>Genome sequencing and assembly of Tianweitania sediminis.</title>
        <authorList>
            <person name="Chhetri G."/>
        </authorList>
    </citation>
    <scope>NUCLEOTIDE SEQUENCE</scope>
    <source>
        <strain evidence="2">Z8</strain>
    </source>
</reference>
<dbReference type="InterPro" id="IPR038765">
    <property type="entry name" value="Papain-like_cys_pep_sf"/>
</dbReference>
<dbReference type="Gene3D" id="3.10.620.30">
    <property type="match status" value="1"/>
</dbReference>
<keyword evidence="3" id="KW-1185">Reference proteome</keyword>
<dbReference type="Proteomes" id="UP000666240">
    <property type="component" value="Unassembled WGS sequence"/>
</dbReference>
<dbReference type="RefSeq" id="WP_209333422.1">
    <property type="nucleotide sequence ID" value="NZ_JAGIYY010000001.1"/>
</dbReference>
<dbReference type="Pfam" id="PF01841">
    <property type="entry name" value="Transglut_core"/>
    <property type="match status" value="1"/>
</dbReference>
<protein>
    <submittedName>
        <fullName evidence="2">Transglutaminase family protein</fullName>
    </submittedName>
</protein>
<name>A0A8J7R4P5_9HYPH</name>
<proteinExistence type="predicted"/>
<dbReference type="SUPFAM" id="SSF54001">
    <property type="entry name" value="Cysteine proteinases"/>
    <property type="match status" value="1"/>
</dbReference>
<evidence type="ECO:0000259" key="1">
    <source>
        <dbReference type="SMART" id="SM00460"/>
    </source>
</evidence>
<sequence>MLYDINLTLGYDYGYPVSGAKHLLRVLPDTLNGIQRVQAASVRISPQPTEREDGRDFFNNRTVALSLREAHEELEITMQARVEVQRQTTTLDLSPLLSGLEAEIGSIRSLGFDTPHHFRHETARLRQVEAIAKYAHASASRTQTVRAVVQELGYRIHEDFAYDPDATLVDTSIAEAFALKRGVCQDFAHIMIAACHALGIPAGYVSGFIRTVPPEGEERLEGADAMHAWMRAWCGREAGWIEFDPTNAMLASDDHIVVAYGRDYGDVSPVVGVLQAGGRHRIRQSVDVRPLS</sequence>
<feature type="domain" description="Transglutaminase-like" evidence="1">
    <location>
        <begin position="176"/>
        <end position="247"/>
    </location>
</feature>
<dbReference type="InterPro" id="IPR013589">
    <property type="entry name" value="Bac_transglu_N"/>
</dbReference>
<dbReference type="AlphaFoldDB" id="A0A8J7R4P5"/>
<evidence type="ECO:0000313" key="2">
    <source>
        <dbReference type="EMBL" id="MBP0437412.1"/>
    </source>
</evidence>
<dbReference type="InterPro" id="IPR002931">
    <property type="entry name" value="Transglutaminase-like"/>
</dbReference>
<gene>
    <name evidence="2" type="ORF">J5Y06_01945</name>
</gene>
<dbReference type="EMBL" id="JAGIYY010000001">
    <property type="protein sequence ID" value="MBP0437412.1"/>
    <property type="molecule type" value="Genomic_DNA"/>
</dbReference>
<evidence type="ECO:0000313" key="3">
    <source>
        <dbReference type="Proteomes" id="UP000666240"/>
    </source>
</evidence>
<dbReference type="SMART" id="SM00460">
    <property type="entry name" value="TGc"/>
    <property type="match status" value="1"/>
</dbReference>
<organism evidence="2 3">
    <name type="scientific">Tianweitania sediminis</name>
    <dbReference type="NCBI Taxonomy" id="1502156"/>
    <lineage>
        <taxon>Bacteria</taxon>
        <taxon>Pseudomonadati</taxon>
        <taxon>Pseudomonadota</taxon>
        <taxon>Alphaproteobacteria</taxon>
        <taxon>Hyphomicrobiales</taxon>
        <taxon>Phyllobacteriaceae</taxon>
        <taxon>Tianweitania</taxon>
    </lineage>
</organism>